<dbReference type="NCBIfam" id="NF007113">
    <property type="entry name" value="PRK09562.1"/>
    <property type="match status" value="1"/>
</dbReference>
<dbReference type="CDD" id="cd11723">
    <property type="entry name" value="YabN_N_like"/>
    <property type="match status" value="1"/>
</dbReference>
<dbReference type="Pfam" id="PF00590">
    <property type="entry name" value="TP_methylase"/>
    <property type="match status" value="1"/>
</dbReference>
<dbReference type="Pfam" id="PF03819">
    <property type="entry name" value="MazG"/>
    <property type="match status" value="2"/>
</dbReference>
<dbReference type="FunFam" id="1.10.287.1080:FF:000001">
    <property type="entry name" value="Nucleoside triphosphate pyrophosphohydrolase"/>
    <property type="match status" value="1"/>
</dbReference>
<dbReference type="InterPro" id="IPR000878">
    <property type="entry name" value="4pyrrol_Mease"/>
</dbReference>
<dbReference type="PANTHER" id="PTHR30522:SF0">
    <property type="entry name" value="NUCLEOSIDE TRIPHOSPHATE PYROPHOSPHOHYDROLASE"/>
    <property type="match status" value="1"/>
</dbReference>
<dbReference type="CDD" id="cd11529">
    <property type="entry name" value="NTP-PPase_MazG_Cterm"/>
    <property type="match status" value="1"/>
</dbReference>
<dbReference type="InterPro" id="IPR035013">
    <property type="entry name" value="YabN_N"/>
</dbReference>
<feature type="domain" description="NTP pyrophosphohydrolase MazG-like" evidence="2">
    <location>
        <begin position="387"/>
        <end position="447"/>
    </location>
</feature>
<evidence type="ECO:0000313" key="3">
    <source>
        <dbReference type="EMBL" id="CDO04930.1"/>
    </source>
</evidence>
<dbReference type="InterPro" id="IPR048015">
    <property type="entry name" value="NTP-PPase_MazG-like_N"/>
</dbReference>
<comment type="caution">
    <text evidence="3">The sequence shown here is derived from an EMBL/GenBank/DDBJ whole genome shotgun (WGS) entry which is preliminary data.</text>
</comment>
<dbReference type="eggNOG" id="COG3956">
    <property type="taxonomic scope" value="Bacteria"/>
</dbReference>
<keyword evidence="4" id="KW-1185">Reference proteome</keyword>
<dbReference type="GO" id="GO:0046052">
    <property type="term" value="P:UTP catabolic process"/>
    <property type="evidence" value="ECO:0007669"/>
    <property type="project" value="TreeGrafter"/>
</dbReference>
<dbReference type="GO" id="GO:0046081">
    <property type="term" value="P:dUTP catabolic process"/>
    <property type="evidence" value="ECO:0007669"/>
    <property type="project" value="TreeGrafter"/>
</dbReference>
<dbReference type="CDD" id="cd11528">
    <property type="entry name" value="NTP-PPase_MazG_Nterm"/>
    <property type="match status" value="1"/>
</dbReference>
<dbReference type="GO" id="GO:0046076">
    <property type="term" value="P:dTTP catabolic process"/>
    <property type="evidence" value="ECO:0007669"/>
    <property type="project" value="TreeGrafter"/>
</dbReference>
<dbReference type="SUPFAM" id="SSF53790">
    <property type="entry name" value="Tetrapyrrole methylase"/>
    <property type="match status" value="1"/>
</dbReference>
<dbReference type="Gene3D" id="3.40.1010.10">
    <property type="entry name" value="Cobalt-precorrin-4 Transmethylase, Domain 1"/>
    <property type="match status" value="1"/>
</dbReference>
<gene>
    <name evidence="3" type="primary">mazG</name>
    <name evidence="3" type="ORF">BN988_03508</name>
</gene>
<evidence type="ECO:0000313" key="4">
    <source>
        <dbReference type="Proteomes" id="UP000028863"/>
    </source>
</evidence>
<dbReference type="InterPro" id="IPR014777">
    <property type="entry name" value="4pyrrole_Mease_sub1"/>
</dbReference>
<dbReference type="Gene3D" id="1.10.287.1080">
    <property type="entry name" value="MazG-like"/>
    <property type="match status" value="2"/>
</dbReference>
<name>W9BF41_9BACI</name>
<dbReference type="GO" id="GO:0008168">
    <property type="term" value="F:methyltransferase activity"/>
    <property type="evidence" value="ECO:0007669"/>
    <property type="project" value="InterPro"/>
</dbReference>
<dbReference type="PIRSF" id="PIRSF002845">
    <property type="entry name" value="Ttrprl_mtas_MazG"/>
    <property type="match status" value="1"/>
</dbReference>
<dbReference type="InterPro" id="IPR035996">
    <property type="entry name" value="4pyrrol_Methylase_sf"/>
</dbReference>
<evidence type="ECO:0000259" key="1">
    <source>
        <dbReference type="Pfam" id="PF00590"/>
    </source>
</evidence>
<organism evidence="3 4">
    <name type="scientific">Oceanobacillus picturae</name>
    <dbReference type="NCBI Taxonomy" id="171693"/>
    <lineage>
        <taxon>Bacteria</taxon>
        <taxon>Bacillati</taxon>
        <taxon>Bacillota</taxon>
        <taxon>Bacilli</taxon>
        <taxon>Bacillales</taxon>
        <taxon>Bacillaceae</taxon>
        <taxon>Oceanobacillus</taxon>
    </lineage>
</organism>
<dbReference type="GO" id="GO:0006203">
    <property type="term" value="P:dGTP catabolic process"/>
    <property type="evidence" value="ECO:0007669"/>
    <property type="project" value="TreeGrafter"/>
</dbReference>
<dbReference type="STRING" id="171693.BN988_03508"/>
<dbReference type="GO" id="GO:0006950">
    <property type="term" value="P:response to stress"/>
    <property type="evidence" value="ECO:0007669"/>
    <property type="project" value="UniProtKB-ARBA"/>
</dbReference>
<reference evidence="3" key="2">
    <citation type="submission" date="2014-03" db="EMBL/GenBank/DDBJ databases">
        <authorList>
            <person name="Urmite Genomes"/>
        </authorList>
    </citation>
    <scope>NUCLEOTIDE SEQUENCE</scope>
    <source>
        <strain evidence="3">S1</strain>
    </source>
</reference>
<dbReference type="InterPro" id="IPR011551">
    <property type="entry name" value="NTP_PyrPHydrolase_MazG"/>
</dbReference>
<dbReference type="Proteomes" id="UP000028863">
    <property type="component" value="Unassembled WGS sequence"/>
</dbReference>
<dbReference type="EMBL" id="CCAX010000003">
    <property type="protein sequence ID" value="CDO04930.1"/>
    <property type="molecule type" value="Genomic_DNA"/>
</dbReference>
<dbReference type="InterPro" id="IPR024180">
    <property type="entry name" value="Tetrapyrrole_Mease/MazG_pred"/>
</dbReference>
<accession>W9BF41</accession>
<dbReference type="AlphaFoldDB" id="W9BF41"/>
<dbReference type="GO" id="GO:0046061">
    <property type="term" value="P:dATP catabolic process"/>
    <property type="evidence" value="ECO:0007669"/>
    <property type="project" value="TreeGrafter"/>
</dbReference>
<dbReference type="InterPro" id="IPR004518">
    <property type="entry name" value="MazG-like_dom"/>
</dbReference>
<dbReference type="RefSeq" id="WP_036578220.1">
    <property type="nucleotide sequence ID" value="NZ_CABLBW010000003.1"/>
</dbReference>
<protein>
    <submittedName>
        <fullName evidence="3">Nucleoside triphosphate pyrophosphohydrolase/pyrophosphatase MazG</fullName>
    </submittedName>
</protein>
<dbReference type="FunFam" id="1.10.287.1080:FF:000003">
    <property type="entry name" value="Nucleoside triphosphate pyrophosphohydrolase"/>
    <property type="match status" value="1"/>
</dbReference>
<evidence type="ECO:0000259" key="2">
    <source>
        <dbReference type="Pfam" id="PF03819"/>
    </source>
</evidence>
<feature type="domain" description="Tetrapyrrole methylase" evidence="1">
    <location>
        <begin position="6"/>
        <end position="204"/>
    </location>
</feature>
<dbReference type="InterPro" id="IPR048011">
    <property type="entry name" value="NTP-PPase_MazG-like_C"/>
</dbReference>
<sequence>MNRIDVIGLGAGDIDQLQLGLYKKLLKEKQTIFTRTIDHPVIRSLKEDGVSFEAFDQLYEAEDGFQQVYQNIVDTLLEHAKHRSLTYTVPGHPMLAEKTVQLLLEQGEVEVNVLGGQSYLDDLFTALRIDPIEGFQFVDGTAFLRSDLNYRQHLLFCQVYDRFIASEVKLSLLEDLPADYMVTIVEAAGSEAEQIRQVPLEELDHAIEISNLTSVYVPPVSETLLNHTFNRLREVIAVLRSPEGCPWDRKQTHESLREYAIEEVYELIDAIDNQDDENMIEELGDILLQVMLHSQIGEDDGYFTVDDVIRAVTDKMIHRHPHVFADRHVDSVEEVYKNWEELKKEEKPGERTSVLDGVPKNLPSLAKAVKLQKKAAKTGFDWDEAEDIWAKLTEELDEVKEAISSDNKEEIEKEFGDILFVIANLSRYYKINPEVALNRTNEKFTSRFAFIEEQLGEQQKDIQKATLQEMDELWDKAKEREGLN</sequence>
<reference evidence="3" key="1">
    <citation type="submission" date="2014-03" db="EMBL/GenBank/DDBJ databases">
        <title>Draft genome sequencing of Oceanobacillus picturae strain S1 isolated from human gut.</title>
        <authorList>
            <person name="Croce O."/>
            <person name="Lagier J.C."/>
            <person name="Raoult D."/>
        </authorList>
    </citation>
    <scope>NUCLEOTIDE SEQUENCE [LARGE SCALE GENOMIC DNA]</scope>
    <source>
        <strain evidence="3">S1</strain>
    </source>
</reference>
<dbReference type="GO" id="GO:0047429">
    <property type="term" value="F:nucleoside triphosphate diphosphatase activity"/>
    <property type="evidence" value="ECO:0007669"/>
    <property type="project" value="InterPro"/>
</dbReference>
<dbReference type="NCBIfam" id="TIGR00444">
    <property type="entry name" value="mazG"/>
    <property type="match status" value="1"/>
</dbReference>
<dbReference type="SUPFAM" id="SSF101386">
    <property type="entry name" value="all-alpha NTP pyrophosphatases"/>
    <property type="match status" value="2"/>
</dbReference>
<dbReference type="GO" id="GO:0046047">
    <property type="term" value="P:TTP catabolic process"/>
    <property type="evidence" value="ECO:0007669"/>
    <property type="project" value="TreeGrafter"/>
</dbReference>
<proteinExistence type="predicted"/>
<dbReference type="PANTHER" id="PTHR30522">
    <property type="entry name" value="NUCLEOSIDE TRIPHOSPHATE PYROPHOSPHOHYDROLASE"/>
    <property type="match status" value="1"/>
</dbReference>
<feature type="domain" description="NTP pyrophosphohydrolase MazG-like" evidence="2">
    <location>
        <begin position="251"/>
        <end position="324"/>
    </location>
</feature>